<evidence type="ECO:0000313" key="1">
    <source>
        <dbReference type="EMBL" id="CAH2209512.1"/>
    </source>
</evidence>
<proteinExistence type="predicted"/>
<gene>
    <name evidence="1" type="primary">jg23111</name>
    <name evidence="1" type="ORF">PAEG_LOCUS1910</name>
</gene>
<dbReference type="AlphaFoldDB" id="A0A8S4QHN7"/>
<reference evidence="1" key="1">
    <citation type="submission" date="2022-03" db="EMBL/GenBank/DDBJ databases">
        <authorList>
            <person name="Lindestad O."/>
        </authorList>
    </citation>
    <scope>NUCLEOTIDE SEQUENCE</scope>
</reference>
<evidence type="ECO:0000313" key="2">
    <source>
        <dbReference type="Proteomes" id="UP000838756"/>
    </source>
</evidence>
<comment type="caution">
    <text evidence="1">The sequence shown here is derived from an EMBL/GenBank/DDBJ whole genome shotgun (WGS) entry which is preliminary data.</text>
</comment>
<accession>A0A8S4QHN7</accession>
<dbReference type="Proteomes" id="UP000838756">
    <property type="component" value="Unassembled WGS sequence"/>
</dbReference>
<protein>
    <submittedName>
        <fullName evidence="1">Jg23111 protein</fullName>
    </submittedName>
</protein>
<feature type="non-terminal residue" evidence="1">
    <location>
        <position position="1"/>
    </location>
</feature>
<dbReference type="OrthoDB" id="7384832at2759"/>
<organism evidence="1 2">
    <name type="scientific">Pararge aegeria aegeria</name>
    <dbReference type="NCBI Taxonomy" id="348720"/>
    <lineage>
        <taxon>Eukaryota</taxon>
        <taxon>Metazoa</taxon>
        <taxon>Ecdysozoa</taxon>
        <taxon>Arthropoda</taxon>
        <taxon>Hexapoda</taxon>
        <taxon>Insecta</taxon>
        <taxon>Pterygota</taxon>
        <taxon>Neoptera</taxon>
        <taxon>Endopterygota</taxon>
        <taxon>Lepidoptera</taxon>
        <taxon>Glossata</taxon>
        <taxon>Ditrysia</taxon>
        <taxon>Papilionoidea</taxon>
        <taxon>Nymphalidae</taxon>
        <taxon>Satyrinae</taxon>
        <taxon>Satyrini</taxon>
        <taxon>Parargina</taxon>
        <taxon>Pararge</taxon>
    </lineage>
</organism>
<name>A0A8S4QHN7_9NEOP</name>
<dbReference type="EMBL" id="CAKXAJ010006120">
    <property type="protein sequence ID" value="CAH2209512.1"/>
    <property type="molecule type" value="Genomic_DNA"/>
</dbReference>
<keyword evidence="2" id="KW-1185">Reference proteome</keyword>
<sequence length="55" mass="6484">VMTYGPETWSQTMGLIRRLKVTQRAMKRAMLGVFLRDQIRNEEIRRTTKVTDTAQ</sequence>